<evidence type="ECO:0000313" key="3">
    <source>
        <dbReference type="Proteomes" id="UP001595912"/>
    </source>
</evidence>
<feature type="region of interest" description="Disordered" evidence="1">
    <location>
        <begin position="134"/>
        <end position="181"/>
    </location>
</feature>
<evidence type="ECO:0000256" key="1">
    <source>
        <dbReference type="SAM" id="MobiDB-lite"/>
    </source>
</evidence>
<proteinExistence type="predicted"/>
<gene>
    <name evidence="2" type="ORF">ACFPIJ_20050</name>
</gene>
<name>A0ABV9VUL9_9ACTN</name>
<sequence length="429" mass="42487">MSASAAAETYDAHVDDDGVVGADGMNDPAHLPASPVPIAPAIPYELQSVPSTGCAPPQDPPAGPAPLRLLALAPAPAPAPIPALVPASVPVPPSGSARGEQQAGGLGRPGARAALPADPAQLRLALAAIGASGSVRGGQQAARPGRSDVREEPLAEPGQLRLAPVPGGQSVAGGGARQDPVDGVGRLRALAEPRGGSEPGRRLAGLVSAGMVRPASEHTPEAGIGAGKVLPVLAGLRALLPGGGLRRGATIAVQTSSVLLALLAAASRAGSWCAVVGMPALSPVAAAEMGIALERLALVPDPGAEWASIVAALLDGVDIVVAAVPGAVAPAVAGRLAARARQRGSVLMPAGAWAGADVTVAPVQQSWGGLGAGRGRLRCRELTIQARGRGAAAAVREVTLWLPALEGPLPPVRDARMPRRTTAALRRVG</sequence>
<dbReference type="EMBL" id="JBHSIU010000019">
    <property type="protein sequence ID" value="MFC5000117.1"/>
    <property type="molecule type" value="Genomic_DNA"/>
</dbReference>
<evidence type="ECO:0000313" key="2">
    <source>
        <dbReference type="EMBL" id="MFC5000117.1"/>
    </source>
</evidence>
<feature type="region of interest" description="Disordered" evidence="1">
    <location>
        <begin position="91"/>
        <end position="113"/>
    </location>
</feature>
<feature type="region of interest" description="Disordered" evidence="1">
    <location>
        <begin position="1"/>
        <end position="32"/>
    </location>
</feature>
<reference evidence="3" key="1">
    <citation type="journal article" date="2019" name="Int. J. Syst. Evol. Microbiol.">
        <title>The Global Catalogue of Microorganisms (GCM) 10K type strain sequencing project: providing services to taxonomists for standard genome sequencing and annotation.</title>
        <authorList>
            <consortium name="The Broad Institute Genomics Platform"/>
            <consortium name="The Broad Institute Genome Sequencing Center for Infectious Disease"/>
            <person name="Wu L."/>
            <person name="Ma J."/>
        </authorList>
    </citation>
    <scope>NUCLEOTIDE SEQUENCE [LARGE SCALE GENOMIC DNA]</scope>
    <source>
        <strain evidence="3">CGMCC 4.7152</strain>
    </source>
</reference>
<accession>A0ABV9VUL9</accession>
<dbReference type="RefSeq" id="WP_380116667.1">
    <property type="nucleotide sequence ID" value="NZ_JBHSIU010000019.1"/>
</dbReference>
<protein>
    <submittedName>
        <fullName evidence="2">Uncharacterized protein</fullName>
    </submittedName>
</protein>
<organism evidence="2 3">
    <name type="scientific">Dactylosporangium cerinum</name>
    <dbReference type="NCBI Taxonomy" id="1434730"/>
    <lineage>
        <taxon>Bacteria</taxon>
        <taxon>Bacillati</taxon>
        <taxon>Actinomycetota</taxon>
        <taxon>Actinomycetes</taxon>
        <taxon>Micromonosporales</taxon>
        <taxon>Micromonosporaceae</taxon>
        <taxon>Dactylosporangium</taxon>
    </lineage>
</organism>
<keyword evidence="3" id="KW-1185">Reference proteome</keyword>
<dbReference type="Proteomes" id="UP001595912">
    <property type="component" value="Unassembled WGS sequence"/>
</dbReference>
<comment type="caution">
    <text evidence="2">The sequence shown here is derived from an EMBL/GenBank/DDBJ whole genome shotgun (WGS) entry which is preliminary data.</text>
</comment>